<dbReference type="AlphaFoldDB" id="E7GE60"/>
<name>E7GE60_9FIRM</name>
<dbReference type="EMBL" id="ADKX01000044">
    <property type="protein sequence ID" value="EFW03661.1"/>
    <property type="molecule type" value="Genomic_DNA"/>
</dbReference>
<proteinExistence type="predicted"/>
<dbReference type="Gene3D" id="3.30.1460.30">
    <property type="entry name" value="YgaC/TfoX-N like chaperone"/>
    <property type="match status" value="1"/>
</dbReference>
<evidence type="ECO:0000313" key="2">
    <source>
        <dbReference type="EMBL" id="EFW03661.1"/>
    </source>
</evidence>
<evidence type="ECO:0000259" key="1">
    <source>
        <dbReference type="Pfam" id="PF04993"/>
    </source>
</evidence>
<dbReference type="SUPFAM" id="SSF159894">
    <property type="entry name" value="YgaC/TfoX-N like"/>
    <property type="match status" value="1"/>
</dbReference>
<accession>E7GE60</accession>
<dbReference type="Proteomes" id="UP000003157">
    <property type="component" value="Unassembled WGS sequence"/>
</dbReference>
<keyword evidence="3" id="KW-1185">Reference proteome</keyword>
<comment type="caution">
    <text evidence="2">The sequence shown here is derived from an EMBL/GenBank/DDBJ whole genome shotgun (WGS) entry which is preliminary data.</text>
</comment>
<dbReference type="InterPro" id="IPR007076">
    <property type="entry name" value="TfoX_N"/>
</dbReference>
<evidence type="ECO:0000313" key="3">
    <source>
        <dbReference type="Proteomes" id="UP000003157"/>
    </source>
</evidence>
<dbReference type="RefSeq" id="WP_008790136.1">
    <property type="nucleotide sequence ID" value="NZ_AKCB01000001.1"/>
</dbReference>
<reference evidence="2 3" key="1">
    <citation type="submission" date="2010-12" db="EMBL/GenBank/DDBJ databases">
        <title>The Genome Sequence of Coprobacillus sp. strain 29_1.</title>
        <authorList>
            <consortium name="The Broad Institute Genome Sequencing Platform"/>
            <person name="Earl A."/>
            <person name="Ward D."/>
            <person name="Feldgarden M."/>
            <person name="Gevers D."/>
            <person name="Daigneault M."/>
            <person name="Sibley C.D."/>
            <person name="White A."/>
            <person name="Strauss J."/>
            <person name="Allen-Vercoe E."/>
            <person name="Young S.K."/>
            <person name="Zeng Q."/>
            <person name="Gargeya S."/>
            <person name="Fitzgerald M."/>
            <person name="Haas B."/>
            <person name="Abouelleil A."/>
            <person name="Alvarado L."/>
            <person name="Arachchi H.M."/>
            <person name="Berlin A."/>
            <person name="Brown A."/>
            <person name="Chapman S.B."/>
            <person name="Chen Z."/>
            <person name="Dunbar C."/>
            <person name="Freedman E."/>
            <person name="Gearin G."/>
            <person name="Gellesch M."/>
            <person name="Goldberg J."/>
            <person name="Griggs A."/>
            <person name="Gujja S."/>
            <person name="Heilman E."/>
            <person name="Heiman D."/>
            <person name="Howarth C."/>
            <person name="Larson L."/>
            <person name="Lui A."/>
            <person name="MacDonald P.J.P."/>
            <person name="Mehta T."/>
            <person name="Montmayeur A."/>
            <person name="Murphy C."/>
            <person name="Neiman D."/>
            <person name="Pearson M."/>
            <person name="Priest M."/>
            <person name="Roberts A."/>
            <person name="Saif S."/>
            <person name="Shea T."/>
            <person name="Shenoy N."/>
            <person name="Sisk P."/>
            <person name="Stolte C."/>
            <person name="Sykes S."/>
            <person name="White J."/>
            <person name="Yandava C."/>
            <person name="Nusbaum C."/>
            <person name="Birren B."/>
        </authorList>
    </citation>
    <scope>NUCLEOTIDE SEQUENCE [LARGE SCALE GENOMIC DNA]</scope>
    <source>
        <strain evidence="2 3">29_1</strain>
    </source>
</reference>
<dbReference type="OrthoDB" id="9803291at2"/>
<organism evidence="2 3">
    <name type="scientific">Coprobacillus cateniformis</name>
    <dbReference type="NCBI Taxonomy" id="100884"/>
    <lineage>
        <taxon>Bacteria</taxon>
        <taxon>Bacillati</taxon>
        <taxon>Bacillota</taxon>
        <taxon>Erysipelotrichia</taxon>
        <taxon>Erysipelotrichales</taxon>
        <taxon>Coprobacillaceae</taxon>
        <taxon>Coprobacillus</taxon>
    </lineage>
</organism>
<dbReference type="Pfam" id="PF04993">
    <property type="entry name" value="TfoX_N"/>
    <property type="match status" value="1"/>
</dbReference>
<dbReference type="STRING" id="100884.GCA_000269565_02494"/>
<dbReference type="eggNOG" id="COG3070">
    <property type="taxonomic scope" value="Bacteria"/>
</dbReference>
<feature type="domain" description="TfoX N-terminal" evidence="1">
    <location>
        <begin position="14"/>
        <end position="90"/>
    </location>
</feature>
<sequence>MASSLDFVHYICQQIDGAGMISYRKMFGEYAIYCDGKVIGLICDNQFFVKKTTAGELIFPNCQEASPYTNAKPHLVIDSIDNKELMTTLIRVTCDELPNPRPRKKK</sequence>
<protein>
    <submittedName>
        <fullName evidence="2">TfoX domain-containing protein</fullName>
    </submittedName>
</protein>
<gene>
    <name evidence="2" type="ORF">HMPREF9488_03053</name>
</gene>
<dbReference type="GeneID" id="78230308"/>
<dbReference type="HOGENOM" id="CLU_151771_0_0_9"/>